<evidence type="ECO:0000313" key="4">
    <source>
        <dbReference type="EMBL" id="RDU67746.1"/>
    </source>
</evidence>
<evidence type="ECO:0000256" key="1">
    <source>
        <dbReference type="SAM" id="Coils"/>
    </source>
</evidence>
<protein>
    <recommendedName>
        <fullName evidence="6">Septum formation initiator</fullName>
    </recommendedName>
</protein>
<feature type="coiled-coil region" evidence="1">
    <location>
        <begin position="77"/>
        <end position="104"/>
    </location>
</feature>
<evidence type="ECO:0008006" key="6">
    <source>
        <dbReference type="Google" id="ProtNLM"/>
    </source>
</evidence>
<dbReference type="RefSeq" id="WP_115570573.1">
    <property type="nucleotide sequence ID" value="NZ_NXLT01000002.1"/>
</dbReference>
<sequence length="113" mass="13101">MHTTPNLTQTNLYESHIDSSTSQTPQEREALAQNLQEENTISTRHLVYAFGIFFGILGLCFPKIYLSNTIYATSKEVFSLQTSKEILSEENKKLRRELEDIDFRFRVLDNVPQ</sequence>
<feature type="compositionally biased region" description="Polar residues" evidence="2">
    <location>
        <begin position="1"/>
        <end position="25"/>
    </location>
</feature>
<dbReference type="AlphaFoldDB" id="A0A3D8IS28"/>
<keyword evidence="3" id="KW-1133">Transmembrane helix</keyword>
<organism evidence="4 5">
    <name type="scientific">Helicobacter equorum</name>
    <dbReference type="NCBI Taxonomy" id="361872"/>
    <lineage>
        <taxon>Bacteria</taxon>
        <taxon>Pseudomonadati</taxon>
        <taxon>Campylobacterota</taxon>
        <taxon>Epsilonproteobacteria</taxon>
        <taxon>Campylobacterales</taxon>
        <taxon>Helicobacteraceae</taxon>
        <taxon>Helicobacter</taxon>
    </lineage>
</organism>
<feature type="region of interest" description="Disordered" evidence="2">
    <location>
        <begin position="1"/>
        <end position="30"/>
    </location>
</feature>
<feature type="transmembrane region" description="Helical" evidence="3">
    <location>
        <begin position="46"/>
        <end position="66"/>
    </location>
</feature>
<keyword evidence="1" id="KW-0175">Coiled coil</keyword>
<evidence type="ECO:0000256" key="3">
    <source>
        <dbReference type="SAM" id="Phobius"/>
    </source>
</evidence>
<keyword evidence="3" id="KW-0812">Transmembrane</keyword>
<gene>
    <name evidence="4" type="ORF">CQA54_02095</name>
</gene>
<keyword evidence="3" id="KW-0472">Membrane</keyword>
<reference evidence="4 5" key="1">
    <citation type="submission" date="2018-04" db="EMBL/GenBank/DDBJ databases">
        <title>Novel Campyloabacter and Helicobacter Species and Strains.</title>
        <authorList>
            <person name="Mannion A.J."/>
            <person name="Shen Z."/>
            <person name="Fox J.G."/>
        </authorList>
    </citation>
    <scope>NUCLEOTIDE SEQUENCE [LARGE SCALE GENOMIC DNA]</scope>
    <source>
        <strain evidence="4 5">MIT 12-6600</strain>
    </source>
</reference>
<name>A0A3D8IS28_9HELI</name>
<dbReference type="EMBL" id="NXLT01000002">
    <property type="protein sequence ID" value="RDU67746.1"/>
    <property type="molecule type" value="Genomic_DNA"/>
</dbReference>
<accession>A0A3D8IS28</accession>
<proteinExistence type="predicted"/>
<evidence type="ECO:0000313" key="5">
    <source>
        <dbReference type="Proteomes" id="UP000256514"/>
    </source>
</evidence>
<comment type="caution">
    <text evidence="4">The sequence shown here is derived from an EMBL/GenBank/DDBJ whole genome shotgun (WGS) entry which is preliminary data.</text>
</comment>
<dbReference type="OrthoDB" id="5373140at2"/>
<keyword evidence="5" id="KW-1185">Reference proteome</keyword>
<evidence type="ECO:0000256" key="2">
    <source>
        <dbReference type="SAM" id="MobiDB-lite"/>
    </source>
</evidence>
<dbReference type="Proteomes" id="UP000256514">
    <property type="component" value="Unassembled WGS sequence"/>
</dbReference>